<keyword evidence="2 9" id="KW-0639">Primosome</keyword>
<dbReference type="GO" id="GO:1990077">
    <property type="term" value="C:primosome complex"/>
    <property type="evidence" value="ECO:0007669"/>
    <property type="project" value="UniProtKB-KW"/>
</dbReference>
<sequence>MGGWIMQSSDTTKYNIHAKITAEGIVERPDVVGAIFGQTEGLIGDELDLRDLQKTGRIGRIDVNIESKGGKATGEIIIPSSLDRIETVILAASLETIDRVGPCNAKITLDRIDDVRAEKRNLIISRAKELLKNMIEHGSPESQEIAEEVKQAVRVEEITQYGPDKLPAGPHIDDSDAIIIVEGRADVLTLLKYGIKNAIAVEGTNVPPIISELSKIKTVTAFTDSDRGGDLILRELMQIAEIDYIARPPEGKGVEDLTYKEIVKALRNKLPAEQWEILQDKRAANNKNRAENSHTTKHHPHASNRRPPRREVTVRRRTLATPTKAEEKEEAVTKPLESENVKLVLADKAPLTHFNQLLGTKNARLIGRDDEVVTEVSIRELTQALKSVDEIRGVVFDGVITQRIIDIASDKGIEYIFGGKMGSVIKIPVNLKVLTEATFKDA</sequence>
<dbReference type="GO" id="GO:0003899">
    <property type="term" value="F:DNA-directed RNA polymerase activity"/>
    <property type="evidence" value="ECO:0007669"/>
    <property type="project" value="UniProtKB-UniRule"/>
</dbReference>
<evidence type="ECO:0000256" key="9">
    <source>
        <dbReference type="HAMAP-Rule" id="MF_00007"/>
    </source>
</evidence>
<feature type="compositionally biased region" description="Basic and acidic residues" evidence="10">
    <location>
        <begin position="324"/>
        <end position="333"/>
    </location>
</feature>
<organism evidence="12 13">
    <name type="scientific">Candidatus Syntropharchaeum caldarium</name>
    <dbReference type="NCBI Taxonomy" id="1838285"/>
    <lineage>
        <taxon>Archaea</taxon>
        <taxon>Methanobacteriati</taxon>
        <taxon>Methanobacteriota</taxon>
        <taxon>Stenosarchaea group</taxon>
        <taxon>Methanomicrobia</taxon>
        <taxon>Methanosarcinales</taxon>
        <taxon>ANME-2 cluster</taxon>
        <taxon>Candidatus Syntropharchaeum</taxon>
    </lineage>
</organism>
<evidence type="ECO:0000313" key="13">
    <source>
        <dbReference type="Proteomes" id="UP000186940"/>
    </source>
</evidence>
<accession>A0A1F2P7K7</accession>
<evidence type="ECO:0000259" key="11">
    <source>
        <dbReference type="PROSITE" id="PS50880"/>
    </source>
</evidence>
<dbReference type="InterPro" id="IPR050219">
    <property type="entry name" value="DnaG_primase"/>
</dbReference>
<reference evidence="12" key="1">
    <citation type="submission" date="2016-05" db="EMBL/GenBank/DDBJ databases">
        <title>Microbial consortia oxidize butane by reversing methanogenesis.</title>
        <authorList>
            <person name="Laso-Perez R."/>
            <person name="Richter M."/>
            <person name="Wegener G."/>
            <person name="Musat F."/>
        </authorList>
    </citation>
    <scope>NUCLEOTIDE SEQUENCE [LARGE SCALE GENOMIC DNA]</scope>
    <source>
        <strain evidence="12">BOX2</strain>
    </source>
</reference>
<comment type="caution">
    <text evidence="12">The sequence shown here is derived from an EMBL/GenBank/DDBJ whole genome shotgun (WGS) entry which is preliminary data.</text>
</comment>
<evidence type="ECO:0000256" key="5">
    <source>
        <dbReference type="ARBA" id="ARBA00022705"/>
    </source>
</evidence>
<evidence type="ECO:0000313" key="12">
    <source>
        <dbReference type="EMBL" id="OFV67154.1"/>
    </source>
</evidence>
<protein>
    <recommendedName>
        <fullName evidence="9">DNA primase DnaG</fullName>
        <ecNumber evidence="9">2.7.7.101</ecNumber>
    </recommendedName>
</protein>
<dbReference type="PATRIC" id="fig|1838285.3.peg.1715"/>
<dbReference type="SUPFAM" id="SSF56731">
    <property type="entry name" value="DNA primase core"/>
    <property type="match status" value="1"/>
</dbReference>
<keyword evidence="1 9" id="KW-0240">DNA-directed RNA polymerase</keyword>
<dbReference type="EMBL" id="LYOS01000007">
    <property type="protein sequence ID" value="OFV67154.1"/>
    <property type="molecule type" value="Genomic_DNA"/>
</dbReference>
<dbReference type="CDD" id="cd01029">
    <property type="entry name" value="TOPRIM_primases"/>
    <property type="match status" value="1"/>
</dbReference>
<dbReference type="GO" id="GO:0000428">
    <property type="term" value="C:DNA-directed RNA polymerase complex"/>
    <property type="evidence" value="ECO:0007669"/>
    <property type="project" value="UniProtKB-KW"/>
</dbReference>
<keyword evidence="4 9" id="KW-0548">Nucleotidyltransferase</keyword>
<dbReference type="Pfam" id="PF13662">
    <property type="entry name" value="Toprim_4"/>
    <property type="match status" value="1"/>
</dbReference>
<keyword evidence="6" id="KW-0479">Metal-binding</keyword>
<evidence type="ECO:0000256" key="1">
    <source>
        <dbReference type="ARBA" id="ARBA00022478"/>
    </source>
</evidence>
<evidence type="ECO:0000256" key="3">
    <source>
        <dbReference type="ARBA" id="ARBA00022679"/>
    </source>
</evidence>
<dbReference type="InterPro" id="IPR020607">
    <property type="entry name" value="Primase_DnaG_arc"/>
</dbReference>
<keyword evidence="5 9" id="KW-0235">DNA replication</keyword>
<evidence type="ECO:0000256" key="8">
    <source>
        <dbReference type="ARBA" id="ARBA00023163"/>
    </source>
</evidence>
<comment type="similarity">
    <text evidence="9">Belongs to the archaeal DnaG primase family.</text>
</comment>
<dbReference type="AlphaFoldDB" id="A0A1F2P7K7"/>
<proteinExistence type="inferred from homology"/>
<dbReference type="GO" id="GO:0000178">
    <property type="term" value="C:exosome (RNase complex)"/>
    <property type="evidence" value="ECO:0007669"/>
    <property type="project" value="UniProtKB-KW"/>
</dbReference>
<keyword evidence="9" id="KW-0271">Exosome</keyword>
<dbReference type="PROSITE" id="PS50880">
    <property type="entry name" value="TOPRIM"/>
    <property type="match status" value="1"/>
</dbReference>
<name>A0A1F2P7K7_9EURY</name>
<dbReference type="GO" id="GO:0046872">
    <property type="term" value="F:metal ion binding"/>
    <property type="evidence" value="ECO:0007669"/>
    <property type="project" value="UniProtKB-KW"/>
</dbReference>
<dbReference type="SMART" id="SM00493">
    <property type="entry name" value="TOPRIM"/>
    <property type="match status" value="1"/>
</dbReference>
<keyword evidence="13" id="KW-1185">Reference proteome</keyword>
<keyword evidence="8 9" id="KW-0804">Transcription</keyword>
<dbReference type="PANTHER" id="PTHR30313:SF2">
    <property type="entry name" value="DNA PRIMASE"/>
    <property type="match status" value="1"/>
</dbReference>
<dbReference type="InterPro" id="IPR034154">
    <property type="entry name" value="TOPRIM_DnaG/twinkle"/>
</dbReference>
<dbReference type="GO" id="GO:0006269">
    <property type="term" value="P:DNA replication, synthesis of primer"/>
    <property type="evidence" value="ECO:0007669"/>
    <property type="project" value="UniProtKB-UniRule"/>
</dbReference>
<dbReference type="NCBIfam" id="NF003108">
    <property type="entry name" value="PRK04031.1-1"/>
    <property type="match status" value="1"/>
</dbReference>
<dbReference type="InterPro" id="IPR006171">
    <property type="entry name" value="TOPRIM_dom"/>
</dbReference>
<feature type="domain" description="Toprim" evidence="11">
    <location>
        <begin position="176"/>
        <end position="262"/>
    </location>
</feature>
<evidence type="ECO:0000256" key="7">
    <source>
        <dbReference type="ARBA" id="ARBA00022842"/>
    </source>
</evidence>
<dbReference type="Proteomes" id="UP000186940">
    <property type="component" value="Unassembled WGS sequence"/>
</dbReference>
<dbReference type="GO" id="GO:0005737">
    <property type="term" value="C:cytoplasm"/>
    <property type="evidence" value="ECO:0007669"/>
    <property type="project" value="TreeGrafter"/>
</dbReference>
<evidence type="ECO:0000256" key="6">
    <source>
        <dbReference type="ARBA" id="ARBA00022723"/>
    </source>
</evidence>
<dbReference type="HAMAP" id="MF_00007">
    <property type="entry name" value="DNA_primase_DnaG_arc"/>
    <property type="match status" value="1"/>
</dbReference>
<keyword evidence="3 9" id="KW-0808">Transferase</keyword>
<dbReference type="EC" id="2.7.7.101" evidence="9"/>
<dbReference type="STRING" id="1838285.SCAL_001688"/>
<feature type="compositionally biased region" description="Basic residues" evidence="10">
    <location>
        <begin position="295"/>
        <end position="308"/>
    </location>
</feature>
<comment type="subunit">
    <text evidence="9">Forms a ternary complex with MCM helicase and DNA. Component of the archaeal exosome complex.</text>
</comment>
<comment type="catalytic activity">
    <reaction evidence="9">
        <text>ssDNA + n NTP = ssDNA/pppN(pN)n-1 hybrid + (n-1) diphosphate.</text>
        <dbReference type="EC" id="2.7.7.101"/>
    </reaction>
</comment>
<evidence type="ECO:0000256" key="4">
    <source>
        <dbReference type="ARBA" id="ARBA00022695"/>
    </source>
</evidence>
<dbReference type="PANTHER" id="PTHR30313">
    <property type="entry name" value="DNA PRIMASE"/>
    <property type="match status" value="1"/>
</dbReference>
<feature type="region of interest" description="Disordered" evidence="10">
    <location>
        <begin position="286"/>
        <end position="333"/>
    </location>
</feature>
<comment type="function">
    <text evidence="9">RNA polymerase that catalyzes the synthesis of short RNA molecules used as primers for DNA polymerase during DNA replication. Also part of the exosome, which is a complex involved in RNA degradation. Acts as a poly(A)-binding protein that enhances the interaction between heteropolymeric, adenine-rich transcripts and the exosome.</text>
</comment>
<evidence type="ECO:0000256" key="2">
    <source>
        <dbReference type="ARBA" id="ARBA00022515"/>
    </source>
</evidence>
<dbReference type="Gene3D" id="3.40.1360.10">
    <property type="match status" value="1"/>
</dbReference>
<dbReference type="GO" id="GO:0008143">
    <property type="term" value="F:poly(A) binding"/>
    <property type="evidence" value="ECO:0007669"/>
    <property type="project" value="InterPro"/>
</dbReference>
<evidence type="ECO:0000256" key="10">
    <source>
        <dbReference type="SAM" id="MobiDB-lite"/>
    </source>
</evidence>
<gene>
    <name evidence="9" type="primary">dnaG</name>
    <name evidence="12" type="ORF">SCAL_001688</name>
</gene>
<keyword evidence="7" id="KW-0460">Magnesium</keyword>